<dbReference type="AlphaFoldDB" id="A0A8J7F624"/>
<comment type="caution">
    <text evidence="1">The sequence shown here is derived from an EMBL/GenBank/DDBJ whole genome shotgun (WGS) entry which is preliminary data.</text>
</comment>
<evidence type="ECO:0000313" key="2">
    <source>
        <dbReference type="Proteomes" id="UP000620559"/>
    </source>
</evidence>
<organism evidence="1 2">
    <name type="scientific">Plectonema cf. radiosum LEGE 06105</name>
    <dbReference type="NCBI Taxonomy" id="945769"/>
    <lineage>
        <taxon>Bacteria</taxon>
        <taxon>Bacillati</taxon>
        <taxon>Cyanobacteriota</taxon>
        <taxon>Cyanophyceae</taxon>
        <taxon>Oscillatoriophycideae</taxon>
        <taxon>Oscillatoriales</taxon>
        <taxon>Microcoleaceae</taxon>
        <taxon>Plectonema</taxon>
    </lineage>
</organism>
<name>A0A8J7F624_9CYAN</name>
<evidence type="ECO:0000313" key="1">
    <source>
        <dbReference type="EMBL" id="MBE9215178.1"/>
    </source>
</evidence>
<dbReference type="EMBL" id="JADEWL010000088">
    <property type="protein sequence ID" value="MBE9215178.1"/>
    <property type="molecule type" value="Genomic_DNA"/>
</dbReference>
<protein>
    <submittedName>
        <fullName evidence="1">Uncharacterized protein</fullName>
    </submittedName>
</protein>
<dbReference type="Proteomes" id="UP000620559">
    <property type="component" value="Unassembled WGS sequence"/>
</dbReference>
<reference evidence="1" key="1">
    <citation type="submission" date="2020-10" db="EMBL/GenBank/DDBJ databases">
        <authorList>
            <person name="Castelo-Branco R."/>
            <person name="Eusebio N."/>
            <person name="Adriana R."/>
            <person name="Vieira A."/>
            <person name="Brugerolle De Fraissinette N."/>
            <person name="Rezende De Castro R."/>
            <person name="Schneider M.P."/>
            <person name="Vasconcelos V."/>
            <person name="Leao P.N."/>
        </authorList>
    </citation>
    <scope>NUCLEOTIDE SEQUENCE</scope>
    <source>
        <strain evidence="1">LEGE 06105</strain>
    </source>
</reference>
<dbReference type="RefSeq" id="WP_193923186.1">
    <property type="nucleotide sequence ID" value="NZ_JADEWL010000088.1"/>
</dbReference>
<proteinExistence type="predicted"/>
<keyword evidence="2" id="KW-1185">Reference proteome</keyword>
<gene>
    <name evidence="1" type="ORF">IQ247_21355</name>
</gene>
<sequence>MTESYNFEDEEFNFIDDELPPRKPIRDMTDTELLQRFKNFFTSSDRAMLQDCLFRIINREDGTGVLEILCPNAVVQHRLSRKSLKISNIISTCWSHVKLFSLCIKENDQLLCKRFKHGGHLLNQ</sequence>
<accession>A0A8J7F624</accession>